<dbReference type="SUPFAM" id="SSF51126">
    <property type="entry name" value="Pectin lyase-like"/>
    <property type="match status" value="1"/>
</dbReference>
<dbReference type="GO" id="GO:0006508">
    <property type="term" value="P:proteolysis"/>
    <property type="evidence" value="ECO:0007669"/>
    <property type="project" value="UniProtKB-KW"/>
</dbReference>
<dbReference type="STRING" id="233412.HD_1280"/>
<dbReference type="InterPro" id="IPR051551">
    <property type="entry name" value="Autotransporter_adhesion"/>
</dbReference>
<keyword evidence="4" id="KW-1185">Reference proteome</keyword>
<dbReference type="SMART" id="SM00869">
    <property type="entry name" value="Autotransporter"/>
    <property type="match status" value="1"/>
</dbReference>
<keyword evidence="3" id="KW-0645">Protease</keyword>
<dbReference type="InterPro" id="IPR011050">
    <property type="entry name" value="Pectin_lyase_fold/virulence"/>
</dbReference>
<dbReference type="PROSITE" id="PS51208">
    <property type="entry name" value="AUTOTRANSPORTER"/>
    <property type="match status" value="1"/>
</dbReference>
<dbReference type="HOGENOM" id="CLU_005887_0_0_6"/>
<dbReference type="PANTHER" id="PTHR35037:SF3">
    <property type="entry name" value="C-TERMINAL REGION OF AIDA-LIKE PROTEIN"/>
    <property type="match status" value="1"/>
</dbReference>
<keyword evidence="1" id="KW-0732">Signal</keyword>
<organism evidence="3 4">
    <name type="scientific">Haemophilus ducreyi (strain 35000HP / ATCC 700724)</name>
    <dbReference type="NCBI Taxonomy" id="233412"/>
    <lineage>
        <taxon>Bacteria</taxon>
        <taxon>Pseudomonadati</taxon>
        <taxon>Pseudomonadota</taxon>
        <taxon>Gammaproteobacteria</taxon>
        <taxon>Pasteurellales</taxon>
        <taxon>Pasteurellaceae</taxon>
        <taxon>Haemophilus</taxon>
    </lineage>
</organism>
<dbReference type="InterPro" id="IPR006315">
    <property type="entry name" value="OM_autotransptr_brl_dom"/>
</dbReference>
<name>Q7VLW7_HAEDU</name>
<dbReference type="GO" id="GO:0019867">
    <property type="term" value="C:outer membrane"/>
    <property type="evidence" value="ECO:0007669"/>
    <property type="project" value="InterPro"/>
</dbReference>
<reference evidence="4" key="1">
    <citation type="submission" date="2003-06" db="EMBL/GenBank/DDBJ databases">
        <title>The complete genome sequence of Haemophilus ducreyi.</title>
        <authorList>
            <person name="Munson R.S. Jr."/>
            <person name="Ray W.C."/>
            <person name="Mahairas G."/>
            <person name="Sabo P."/>
            <person name="Mungur R."/>
            <person name="Johnson L."/>
            <person name="Nguyen D."/>
            <person name="Wang J."/>
            <person name="Forst C."/>
            <person name="Hood L."/>
        </authorList>
    </citation>
    <scope>NUCLEOTIDE SEQUENCE [LARGE SCALE GENOMIC DNA]</scope>
    <source>
        <strain evidence="4">35000HP / ATCC 700724</strain>
    </source>
</reference>
<dbReference type="GO" id="GO:0004252">
    <property type="term" value="F:serine-type endopeptidase activity"/>
    <property type="evidence" value="ECO:0007669"/>
    <property type="project" value="InterPro"/>
</dbReference>
<dbReference type="eggNOG" id="COG4625">
    <property type="taxonomic scope" value="Bacteria"/>
</dbReference>
<dbReference type="eggNOG" id="COG1404">
    <property type="taxonomic scope" value="Bacteria"/>
</dbReference>
<dbReference type="InterPro" id="IPR036852">
    <property type="entry name" value="Peptidase_S8/S53_dom_sf"/>
</dbReference>
<evidence type="ECO:0000256" key="1">
    <source>
        <dbReference type="ARBA" id="ARBA00022729"/>
    </source>
</evidence>
<dbReference type="SUPFAM" id="SSF52743">
    <property type="entry name" value="Subtilisin-like"/>
    <property type="match status" value="1"/>
</dbReference>
<dbReference type="EMBL" id="AE017143">
    <property type="protein sequence ID" value="AAP96103.1"/>
    <property type="molecule type" value="Genomic_DNA"/>
</dbReference>
<evidence type="ECO:0000313" key="4">
    <source>
        <dbReference type="Proteomes" id="UP000001022"/>
    </source>
</evidence>
<keyword evidence="3" id="KW-0378">Hydrolase</keyword>
<dbReference type="Pfam" id="PF12951">
    <property type="entry name" value="PATR"/>
    <property type="match status" value="1"/>
</dbReference>
<dbReference type="AlphaFoldDB" id="Q7VLW7"/>
<evidence type="ECO:0000313" key="3">
    <source>
        <dbReference type="EMBL" id="AAP96103.1"/>
    </source>
</evidence>
<protein>
    <submittedName>
        <fullName evidence="3">Serine protease-like protein</fullName>
    </submittedName>
</protein>
<dbReference type="SUPFAM" id="SSF103515">
    <property type="entry name" value="Autotransporter"/>
    <property type="match status" value="1"/>
</dbReference>
<dbReference type="KEGG" id="hdu:HD_1280"/>
<evidence type="ECO:0000259" key="2">
    <source>
        <dbReference type="PROSITE" id="PS51208"/>
    </source>
</evidence>
<dbReference type="InterPro" id="IPR036709">
    <property type="entry name" value="Autotransporte_beta_dom_sf"/>
</dbReference>
<dbReference type="OrthoDB" id="5360469at2"/>
<sequence length="631" mass="69279">MTNEQIKMTILSTATDIGAEGVDDVFGWGLLDVEKATKGPARFDKRLTDEKDVVLNVDNNNANYYGYNYNPYQFENDISGDVGLVKKGNGHLILSGNSTFTGKTELQQGSLAIYGKHYYSPMVIKENSSLYTRDTDFRHAIENHGYYYNNGRTSVNNYRATPMAKLITSNDAKLVVNGEADLNGSKVALYSKEYVTNNGVLSMPLVAQAIKGVPIIEPHGMYSVVGNLEDNALHVELKRENVLSYLKSNVKFVDVMRENAAEAMEKTMVAIDNQLPTYRSLLSAPITKVLAELQQGKLNDKNEESTFDKLSGQIYASAQALTFQNAEAVNKDLSNRLDTLGTSADPTLASGAWASAIYANGKLTQPGFGEGKTQTLAGQVGADTMAADDVIVGAAMNYSKANVTFNRYGGNSQAKGVGVSLYSRLNNIYSTPVYLQGRLGFGSVNSDVERELVQETQQQKRKVNHRDKVISAYIESGYNLKQNDFTVTPFMGIAYDNVIRGAFTETNSQLGLTAPKQAYAQTSGLVGLRVARQLRYANGMKTTLQGYVNHQVAFNRQDLSYTAKYTGANNVLNHADFKVKGIGLVKNKTWLGIGSTTEITPNTTWYVNYDLKLENTKGYNNVVSTGIRVKF</sequence>
<dbReference type="NCBIfam" id="TIGR02601">
    <property type="entry name" value="autotrns_rpt"/>
    <property type="match status" value="1"/>
</dbReference>
<dbReference type="Proteomes" id="UP000001022">
    <property type="component" value="Chromosome"/>
</dbReference>
<gene>
    <name evidence="3" type="ordered locus">HD_1280</name>
</gene>
<dbReference type="NCBIfam" id="TIGR01414">
    <property type="entry name" value="autotrans_barl"/>
    <property type="match status" value="1"/>
</dbReference>
<dbReference type="InterPro" id="IPR005546">
    <property type="entry name" value="Autotransporte_beta"/>
</dbReference>
<proteinExistence type="predicted"/>
<dbReference type="PANTHER" id="PTHR35037">
    <property type="entry name" value="C-TERMINAL REGION OF AIDA-LIKE PROTEIN"/>
    <property type="match status" value="1"/>
</dbReference>
<feature type="domain" description="Autotransporter" evidence="2">
    <location>
        <begin position="345"/>
        <end position="631"/>
    </location>
</feature>
<accession>Q7VLW7</accession>
<dbReference type="InterPro" id="IPR013425">
    <property type="entry name" value="Autotrns_rpt"/>
</dbReference>
<dbReference type="Gene3D" id="2.40.128.130">
    <property type="entry name" value="Autotransporter beta-domain"/>
    <property type="match status" value="1"/>
</dbReference>
<dbReference type="Pfam" id="PF03797">
    <property type="entry name" value="Autotransporter"/>
    <property type="match status" value="1"/>
</dbReference>
<dbReference type="Gene3D" id="3.40.50.200">
    <property type="entry name" value="Peptidase S8/S53 domain"/>
    <property type="match status" value="1"/>
</dbReference>